<evidence type="ECO:0000256" key="1">
    <source>
        <dbReference type="SAM" id="MobiDB-lite"/>
    </source>
</evidence>
<organism evidence="2">
    <name type="scientific">Cyprideis torosa</name>
    <dbReference type="NCBI Taxonomy" id="163714"/>
    <lineage>
        <taxon>Eukaryota</taxon>
        <taxon>Metazoa</taxon>
        <taxon>Ecdysozoa</taxon>
        <taxon>Arthropoda</taxon>
        <taxon>Crustacea</taxon>
        <taxon>Oligostraca</taxon>
        <taxon>Ostracoda</taxon>
        <taxon>Podocopa</taxon>
        <taxon>Podocopida</taxon>
        <taxon>Cytherocopina</taxon>
        <taxon>Cytheroidea</taxon>
        <taxon>Cytherideidae</taxon>
        <taxon>Cyprideis</taxon>
    </lineage>
</organism>
<feature type="compositionally biased region" description="Low complexity" evidence="1">
    <location>
        <begin position="1"/>
        <end position="15"/>
    </location>
</feature>
<dbReference type="AlphaFoldDB" id="A0A7R8WVZ9"/>
<reference evidence="2" key="1">
    <citation type="submission" date="2020-11" db="EMBL/GenBank/DDBJ databases">
        <authorList>
            <person name="Tran Van P."/>
        </authorList>
    </citation>
    <scope>NUCLEOTIDE SEQUENCE</scope>
</reference>
<name>A0A7R8WVZ9_9CRUS</name>
<gene>
    <name evidence="2" type="ORF">CTOB1V02_LOCUS16062</name>
</gene>
<evidence type="ECO:0000313" key="2">
    <source>
        <dbReference type="EMBL" id="CAD7238247.1"/>
    </source>
</evidence>
<feature type="compositionally biased region" description="Basic and acidic residues" evidence="1">
    <location>
        <begin position="16"/>
        <end position="35"/>
    </location>
</feature>
<feature type="compositionally biased region" description="Basic and acidic residues" evidence="1">
    <location>
        <begin position="52"/>
        <end position="65"/>
    </location>
</feature>
<protein>
    <submittedName>
        <fullName evidence="2">Uncharacterized protein</fullName>
    </submittedName>
</protein>
<feature type="non-terminal residue" evidence="2">
    <location>
        <position position="136"/>
    </location>
</feature>
<proteinExistence type="predicted"/>
<sequence length="136" mass="14768">MAVMSGRSGSSAQSRRGSERAPTRRGTKEVEEGARGRPWRRRSAMARPMDGGVERAQEEGSPVEKEETEATGGGGCVAFGYGQGGAMMSPLDKACFGILPPPEYMMVPAVPQREFMSEQEFHNMVLRGEFDPECPP</sequence>
<feature type="region of interest" description="Disordered" evidence="1">
    <location>
        <begin position="1"/>
        <end position="74"/>
    </location>
</feature>
<accession>A0A7R8WVZ9</accession>
<dbReference type="EMBL" id="OB698490">
    <property type="protein sequence ID" value="CAD7238247.1"/>
    <property type="molecule type" value="Genomic_DNA"/>
</dbReference>